<dbReference type="EMBL" id="FTNE01000019">
    <property type="protein sequence ID" value="SIR21121.1"/>
    <property type="molecule type" value="Genomic_DNA"/>
</dbReference>
<comment type="similarity">
    <text evidence="2 5">Belongs to the flagella basal body rod proteins family.</text>
</comment>
<dbReference type="Pfam" id="PF22692">
    <property type="entry name" value="LlgE_F_G_D1"/>
    <property type="match status" value="1"/>
</dbReference>
<comment type="caution">
    <text evidence="10">The sequence shown here is derived from an EMBL/GenBank/DDBJ whole genome shotgun (WGS) entry which is preliminary data.</text>
</comment>
<sequence>MSIFGALDTSVSGMQAQSSAFTNISDNIANSQTTGYKGVDTNFINYLVQSSPSSNGADSVIARPSYTNTVQGTVTQSTNPLALAISGQGFFNVSEPAASATAGGTTQSFQSQQYYTRAGDFTLNKQGYLVNSAGAYLNAWPIDTATGVVNTSSLAPIQISQATTPPVATSSVSLSASLPTTPATSPVNTQVDIYDSLGNLQQLNLSWTQTGTNQWNLAVYAPGDPGGSTAKAPIANASMTFGSDGTLSALSTTTTNAAASANTAGQPATLTIPANFGNGTQNIALDFGRFGGTAGLTQYAGTSLNLQGASQNGTPPGNFSNLSIDTQGNITVNYNNGFSQAVAQIPIATFDAPDALQNQSGQIYTASQGSGSATINPVGSNGNALVTGSTESSNVDIATQFTNLITAQQAYTANSKVITTAQQLLTTVVNMVQ</sequence>
<evidence type="ECO:0000256" key="1">
    <source>
        <dbReference type="ARBA" id="ARBA00004117"/>
    </source>
</evidence>
<dbReference type="AlphaFoldDB" id="A0A8G2CMD0"/>
<gene>
    <name evidence="10" type="ORF">SAMN05421828_11944</name>
</gene>
<dbReference type="GO" id="GO:0071978">
    <property type="term" value="P:bacterial-type flagellum-dependent swarming motility"/>
    <property type="evidence" value="ECO:0007669"/>
    <property type="project" value="TreeGrafter"/>
</dbReference>
<feature type="domain" description="Flagellar basal body rod protein N-terminal" evidence="6">
    <location>
        <begin position="7"/>
        <end position="37"/>
    </location>
</feature>
<dbReference type="NCBIfam" id="TIGR03506">
    <property type="entry name" value="FlgEFG_subfam"/>
    <property type="match status" value="1"/>
</dbReference>
<dbReference type="InterPro" id="IPR037925">
    <property type="entry name" value="FlgE/F/G-like"/>
</dbReference>
<dbReference type="GO" id="GO:0005829">
    <property type="term" value="C:cytosol"/>
    <property type="evidence" value="ECO:0007669"/>
    <property type="project" value="TreeGrafter"/>
</dbReference>
<evidence type="ECO:0000313" key="11">
    <source>
        <dbReference type="Proteomes" id="UP000186308"/>
    </source>
</evidence>
<keyword evidence="4 5" id="KW-0975">Bacterial flagellum</keyword>
<dbReference type="InterPro" id="IPR011491">
    <property type="entry name" value="FlgE_D2"/>
</dbReference>
<dbReference type="InterPro" id="IPR037058">
    <property type="entry name" value="Falgellar_hook_FlgE_sf"/>
</dbReference>
<dbReference type="NCBIfam" id="NF004242">
    <property type="entry name" value="PRK05682.2-1"/>
    <property type="match status" value="1"/>
</dbReference>
<protein>
    <recommendedName>
        <fullName evidence="3 5">Flagellar hook protein FlgE</fullName>
    </recommendedName>
</protein>
<keyword evidence="11" id="KW-1185">Reference proteome</keyword>
<evidence type="ECO:0000256" key="5">
    <source>
        <dbReference type="RuleBase" id="RU362116"/>
    </source>
</evidence>
<evidence type="ECO:0000259" key="6">
    <source>
        <dbReference type="Pfam" id="PF00460"/>
    </source>
</evidence>
<name>A0A8G2CMD0_ACIRU</name>
<comment type="subcellular location">
    <subcellularLocation>
        <location evidence="1 5">Bacterial flagellum basal body</location>
    </subcellularLocation>
</comment>
<dbReference type="InterPro" id="IPR001444">
    <property type="entry name" value="Flag_bb_rod_N"/>
</dbReference>
<dbReference type="InterPro" id="IPR053967">
    <property type="entry name" value="LlgE_F_G-like_D1"/>
</dbReference>
<evidence type="ECO:0000259" key="9">
    <source>
        <dbReference type="Pfam" id="PF22692"/>
    </source>
</evidence>
<accession>A0A8G2CMD0</accession>
<dbReference type="PANTHER" id="PTHR30435:SF1">
    <property type="entry name" value="FLAGELLAR HOOK PROTEIN FLGE"/>
    <property type="match status" value="1"/>
</dbReference>
<proteinExistence type="inferred from homology"/>
<evidence type="ECO:0000259" key="8">
    <source>
        <dbReference type="Pfam" id="PF07559"/>
    </source>
</evidence>
<dbReference type="RefSeq" id="WP_029314141.1">
    <property type="nucleotide sequence ID" value="NZ_FTNE01000019.1"/>
</dbReference>
<dbReference type="Proteomes" id="UP000186308">
    <property type="component" value="Unassembled WGS sequence"/>
</dbReference>
<evidence type="ECO:0000259" key="7">
    <source>
        <dbReference type="Pfam" id="PF06429"/>
    </source>
</evidence>
<dbReference type="GO" id="GO:0009424">
    <property type="term" value="C:bacterial-type flagellum hook"/>
    <property type="evidence" value="ECO:0007669"/>
    <property type="project" value="TreeGrafter"/>
</dbReference>
<evidence type="ECO:0000313" key="10">
    <source>
        <dbReference type="EMBL" id="SIR21121.1"/>
    </source>
</evidence>
<dbReference type="Pfam" id="PF00460">
    <property type="entry name" value="Flg_bb_rod"/>
    <property type="match status" value="1"/>
</dbReference>
<feature type="domain" description="Flagellar hook protein FlgE D2" evidence="8">
    <location>
        <begin position="178"/>
        <end position="313"/>
    </location>
</feature>
<dbReference type="Pfam" id="PF06429">
    <property type="entry name" value="Flg_bbr_C"/>
    <property type="match status" value="1"/>
</dbReference>
<dbReference type="PANTHER" id="PTHR30435">
    <property type="entry name" value="FLAGELLAR PROTEIN"/>
    <property type="match status" value="1"/>
</dbReference>
<feature type="domain" description="Flagellar basal-body/hook protein C-terminal" evidence="7">
    <location>
        <begin position="387"/>
        <end position="431"/>
    </location>
</feature>
<dbReference type="SUPFAM" id="SSF117143">
    <property type="entry name" value="Flagellar hook protein flgE"/>
    <property type="match status" value="1"/>
</dbReference>
<feature type="domain" description="Flagellar hook protein FlgE/F/G-like D1" evidence="9">
    <location>
        <begin position="84"/>
        <end position="162"/>
    </location>
</feature>
<comment type="function">
    <text evidence="5">A flexible structure which links the flagellar filament to the drive apparatus in the basal body.</text>
</comment>
<evidence type="ECO:0000256" key="2">
    <source>
        <dbReference type="ARBA" id="ARBA00009677"/>
    </source>
</evidence>
<evidence type="ECO:0000256" key="4">
    <source>
        <dbReference type="ARBA" id="ARBA00023143"/>
    </source>
</evidence>
<keyword evidence="10" id="KW-0282">Flagellum</keyword>
<dbReference type="Gene3D" id="2.60.98.20">
    <property type="entry name" value="Flagellar hook protein FlgE"/>
    <property type="match status" value="1"/>
</dbReference>
<keyword evidence="10" id="KW-0969">Cilium</keyword>
<organism evidence="10 11">
    <name type="scientific">Acidiphilium rubrum</name>
    <dbReference type="NCBI Taxonomy" id="526"/>
    <lineage>
        <taxon>Bacteria</taxon>
        <taxon>Pseudomonadati</taxon>
        <taxon>Pseudomonadota</taxon>
        <taxon>Alphaproteobacteria</taxon>
        <taxon>Acetobacterales</taxon>
        <taxon>Acidocellaceae</taxon>
        <taxon>Acidiphilium</taxon>
    </lineage>
</organism>
<keyword evidence="10" id="KW-0966">Cell projection</keyword>
<dbReference type="GO" id="GO:0009425">
    <property type="term" value="C:bacterial-type flagellum basal body"/>
    <property type="evidence" value="ECO:0007669"/>
    <property type="project" value="UniProtKB-SubCell"/>
</dbReference>
<evidence type="ECO:0000256" key="3">
    <source>
        <dbReference type="ARBA" id="ARBA00019015"/>
    </source>
</evidence>
<dbReference type="InterPro" id="IPR010930">
    <property type="entry name" value="Flg_bb/hook_C_dom"/>
</dbReference>
<dbReference type="InterPro" id="IPR020013">
    <property type="entry name" value="Flagellar_FlgE/F/G"/>
</dbReference>
<dbReference type="OrthoDB" id="8372879at2"/>
<reference evidence="10 11" key="1">
    <citation type="submission" date="2017-01" db="EMBL/GenBank/DDBJ databases">
        <authorList>
            <person name="Varghese N."/>
            <person name="Submissions S."/>
        </authorList>
    </citation>
    <scope>NUCLEOTIDE SEQUENCE [LARGE SCALE GENOMIC DNA]</scope>
    <source>
        <strain evidence="10 11">ATCC 35905</strain>
    </source>
</reference>
<dbReference type="Pfam" id="PF07559">
    <property type="entry name" value="FlgE_D2"/>
    <property type="match status" value="1"/>
</dbReference>